<feature type="transmembrane region" description="Helical" evidence="3">
    <location>
        <begin position="146"/>
        <end position="166"/>
    </location>
</feature>
<comment type="catalytic activity">
    <reaction evidence="2">
        <text>2 GTP = 3',3'-c-di-GMP + 2 diphosphate</text>
        <dbReference type="Rhea" id="RHEA:24898"/>
        <dbReference type="ChEBI" id="CHEBI:33019"/>
        <dbReference type="ChEBI" id="CHEBI:37565"/>
        <dbReference type="ChEBI" id="CHEBI:58805"/>
        <dbReference type="EC" id="2.7.7.65"/>
    </reaction>
</comment>
<dbReference type="PANTHER" id="PTHR45138:SF9">
    <property type="entry name" value="DIGUANYLATE CYCLASE DGCM-RELATED"/>
    <property type="match status" value="1"/>
</dbReference>
<dbReference type="Pfam" id="PF00990">
    <property type="entry name" value="GGDEF"/>
    <property type="match status" value="1"/>
</dbReference>
<organism evidence="5 6">
    <name type="scientific">Terriglobus saanensis (strain ATCC BAA-1853 / DSM 23119 / SP1PR4)</name>
    <dbReference type="NCBI Taxonomy" id="401053"/>
    <lineage>
        <taxon>Bacteria</taxon>
        <taxon>Pseudomonadati</taxon>
        <taxon>Acidobacteriota</taxon>
        <taxon>Terriglobia</taxon>
        <taxon>Terriglobales</taxon>
        <taxon>Acidobacteriaceae</taxon>
        <taxon>Terriglobus</taxon>
    </lineage>
</organism>
<dbReference type="OrthoDB" id="9759607at2"/>
<keyword evidence="3" id="KW-1133">Transmembrane helix</keyword>
<dbReference type="InterPro" id="IPR000160">
    <property type="entry name" value="GGDEF_dom"/>
</dbReference>
<gene>
    <name evidence="5" type="ordered locus">AciPR4_1265</name>
</gene>
<reference evidence="5 6" key="1">
    <citation type="journal article" date="2012" name="Stand. Genomic Sci.">
        <title>Complete genome sequence of Terriglobus saanensis type strain SP1PR4(T), an Acidobacteria from tundra soil.</title>
        <authorList>
            <person name="Rawat S.R."/>
            <person name="Mannisto M.K."/>
            <person name="Starovoytov V."/>
            <person name="Goodwin L."/>
            <person name="Nolan M."/>
            <person name="Hauser L."/>
            <person name="Land M."/>
            <person name="Davenport K.W."/>
            <person name="Woyke T."/>
            <person name="Haggblom M.M."/>
        </authorList>
    </citation>
    <scope>NUCLEOTIDE SEQUENCE</scope>
    <source>
        <strain evidence="6">ATCC BAA-1853 / DSM 23119 / SP1PR4</strain>
    </source>
</reference>
<feature type="transmembrane region" description="Helical" evidence="3">
    <location>
        <begin position="186"/>
        <end position="207"/>
    </location>
</feature>
<sequence>MEIHVLHLEHVWLLALYTLLAVTNSLTYKGLRGIHWFSLYNLFALLGAIAVALRGHIPDGLSILGGNLFVVAGYFSLFLSLAALFGRRASQIYWQLGCIVVAVVTMVQYGLIHPDTQARLIAYSIVLCCQQAHIAIFICRKKDGTLRPIGTPMALVMAALACTNLVRLFGTTSWGAPSNYLRAGHFFQSILIANSCLQCGAMVAYVWMTAGLLRTELETQASTDPLTKLLNRRAMELAAERELAFCSKVLTPLCAIVIDLDDFKTVNDSYGHHCGDATLIAVAGCLKKGLRKTDHLARLGGDEFAILLPGSPIEEAAETAERLRSCVAELVIVYGEVQTKVTASFGLASARGSATTWDDLLLMCDQALYTGKRSGGNLVRAGFDDIAGIALPDAISIEVRP</sequence>
<dbReference type="EC" id="2.7.7.65" evidence="1"/>
<dbReference type="PANTHER" id="PTHR45138">
    <property type="entry name" value="REGULATORY COMPONENTS OF SENSORY TRANSDUCTION SYSTEM"/>
    <property type="match status" value="1"/>
</dbReference>
<dbReference type="RefSeq" id="WP_013567823.1">
    <property type="nucleotide sequence ID" value="NC_014963.1"/>
</dbReference>
<keyword evidence="3" id="KW-0812">Transmembrane</keyword>
<dbReference type="Proteomes" id="UP000006844">
    <property type="component" value="Chromosome"/>
</dbReference>
<dbReference type="Gene3D" id="3.30.70.270">
    <property type="match status" value="1"/>
</dbReference>
<dbReference type="InterPro" id="IPR050469">
    <property type="entry name" value="Diguanylate_Cyclase"/>
</dbReference>
<evidence type="ECO:0000259" key="4">
    <source>
        <dbReference type="PROSITE" id="PS50887"/>
    </source>
</evidence>
<feature type="transmembrane region" description="Helical" evidence="3">
    <location>
        <begin position="92"/>
        <end position="112"/>
    </location>
</feature>
<evidence type="ECO:0000256" key="3">
    <source>
        <dbReference type="SAM" id="Phobius"/>
    </source>
</evidence>
<proteinExistence type="predicted"/>
<dbReference type="GO" id="GO:0052621">
    <property type="term" value="F:diguanylate cyclase activity"/>
    <property type="evidence" value="ECO:0007669"/>
    <property type="project" value="UniProtKB-EC"/>
</dbReference>
<dbReference type="STRING" id="401053.AciPR4_1265"/>
<feature type="transmembrane region" description="Helical" evidence="3">
    <location>
        <begin position="38"/>
        <end position="57"/>
    </location>
</feature>
<dbReference type="PROSITE" id="PS50887">
    <property type="entry name" value="GGDEF"/>
    <property type="match status" value="1"/>
</dbReference>
<feature type="transmembrane region" description="Helical" evidence="3">
    <location>
        <begin position="63"/>
        <end position="85"/>
    </location>
</feature>
<dbReference type="eggNOG" id="COG3706">
    <property type="taxonomic scope" value="Bacteria"/>
</dbReference>
<dbReference type="SUPFAM" id="SSF55073">
    <property type="entry name" value="Nucleotide cyclase"/>
    <property type="match status" value="1"/>
</dbReference>
<dbReference type="InterPro" id="IPR029787">
    <property type="entry name" value="Nucleotide_cyclase"/>
</dbReference>
<keyword evidence="3" id="KW-0472">Membrane</keyword>
<feature type="transmembrane region" description="Helical" evidence="3">
    <location>
        <begin position="118"/>
        <end position="139"/>
    </location>
</feature>
<feature type="domain" description="GGDEF" evidence="4">
    <location>
        <begin position="251"/>
        <end position="384"/>
    </location>
</feature>
<dbReference type="SMART" id="SM00267">
    <property type="entry name" value="GGDEF"/>
    <property type="match status" value="1"/>
</dbReference>
<evidence type="ECO:0000313" key="6">
    <source>
        <dbReference type="Proteomes" id="UP000006844"/>
    </source>
</evidence>
<name>E8UZ72_TERSS</name>
<evidence type="ECO:0000313" key="5">
    <source>
        <dbReference type="EMBL" id="ADV82090.1"/>
    </source>
</evidence>
<dbReference type="EMBL" id="CP002467">
    <property type="protein sequence ID" value="ADV82090.1"/>
    <property type="molecule type" value="Genomic_DNA"/>
</dbReference>
<accession>E8UZ72</accession>
<dbReference type="HOGENOM" id="CLU_000445_11_1_0"/>
<evidence type="ECO:0000256" key="2">
    <source>
        <dbReference type="ARBA" id="ARBA00034247"/>
    </source>
</evidence>
<keyword evidence="6" id="KW-1185">Reference proteome</keyword>
<dbReference type="CDD" id="cd01949">
    <property type="entry name" value="GGDEF"/>
    <property type="match status" value="1"/>
</dbReference>
<feature type="transmembrane region" description="Helical" evidence="3">
    <location>
        <begin position="12"/>
        <end position="31"/>
    </location>
</feature>
<dbReference type="KEGG" id="tsa:AciPR4_1265"/>
<dbReference type="FunFam" id="3.30.70.270:FF:000001">
    <property type="entry name" value="Diguanylate cyclase domain protein"/>
    <property type="match status" value="1"/>
</dbReference>
<dbReference type="NCBIfam" id="TIGR00254">
    <property type="entry name" value="GGDEF"/>
    <property type="match status" value="1"/>
</dbReference>
<dbReference type="AlphaFoldDB" id="E8UZ72"/>
<evidence type="ECO:0000256" key="1">
    <source>
        <dbReference type="ARBA" id="ARBA00012528"/>
    </source>
</evidence>
<dbReference type="InterPro" id="IPR043128">
    <property type="entry name" value="Rev_trsase/Diguanyl_cyclase"/>
</dbReference>
<protein>
    <recommendedName>
        <fullName evidence="1">diguanylate cyclase</fullName>
        <ecNumber evidence="1">2.7.7.65</ecNumber>
    </recommendedName>
</protein>